<dbReference type="Proteomes" id="UP000320475">
    <property type="component" value="Unassembled WGS sequence"/>
</dbReference>
<protein>
    <recommendedName>
        <fullName evidence="3">C3H1-type domain-containing protein</fullName>
    </recommendedName>
</protein>
<keyword evidence="1" id="KW-0479">Metal-binding</keyword>
<sequence>MPRFQSFSSSSVTGGSNRPRLENRAPCRFHIQPGGCLRGNHCHFLHLGPPTGPQEHNTVRVNPLSNSELCNWKSHYRNPVITSRSAQGSTTVAEKMEGSNEQEGLLLSELVPIKSGSRRRLEKSSVKREFDQIARMTDTTVGLTRTTEGHQVLVAGYQREMIEYAVELVMQIIGTAPHADASRLPVVSDTRPVPTPSVTTTVDDGLWWSKGQASQDSDTEDLEEVLLPVPLHLNQHHIVWLKDTAKEIQSRTKTAIQVLQEFDVYKVHILGPRDALKIAFLSMKAVISDLEEGFLLPSLSSSDNGYTSSSESATSSSTRSSYQESRVFKPPEGSSIPPPSMNGRNQVNDDSSWADQSKLLLSKLLKLDDEDHYMEPPHSPLLH</sequence>
<feature type="zinc finger region" description="C3H1-type" evidence="1">
    <location>
        <begin position="21"/>
        <end position="49"/>
    </location>
</feature>
<dbReference type="PROSITE" id="PS50103">
    <property type="entry name" value="ZF_C3H1"/>
    <property type="match status" value="1"/>
</dbReference>
<dbReference type="EMBL" id="QEAM01000057">
    <property type="protein sequence ID" value="TPX48194.1"/>
    <property type="molecule type" value="Genomic_DNA"/>
</dbReference>
<feature type="compositionally biased region" description="Low complexity" evidence="2">
    <location>
        <begin position="1"/>
        <end position="11"/>
    </location>
</feature>
<feature type="domain" description="C3H1-type" evidence="3">
    <location>
        <begin position="21"/>
        <end position="49"/>
    </location>
</feature>
<comment type="caution">
    <text evidence="4">The sequence shown here is derived from an EMBL/GenBank/DDBJ whole genome shotgun (WGS) entry which is preliminary data.</text>
</comment>
<accession>A0A507D9J7</accession>
<proteinExistence type="predicted"/>
<feature type="compositionally biased region" description="Polar residues" evidence="2">
    <location>
        <begin position="342"/>
        <end position="352"/>
    </location>
</feature>
<evidence type="ECO:0000313" key="4">
    <source>
        <dbReference type="EMBL" id="TPX48194.1"/>
    </source>
</evidence>
<organism evidence="4 5">
    <name type="scientific">Synchytrium endobioticum</name>
    <dbReference type="NCBI Taxonomy" id="286115"/>
    <lineage>
        <taxon>Eukaryota</taxon>
        <taxon>Fungi</taxon>
        <taxon>Fungi incertae sedis</taxon>
        <taxon>Chytridiomycota</taxon>
        <taxon>Chytridiomycota incertae sedis</taxon>
        <taxon>Chytridiomycetes</taxon>
        <taxon>Synchytriales</taxon>
        <taxon>Synchytriaceae</taxon>
        <taxon>Synchytrium</taxon>
    </lineage>
</organism>
<dbReference type="VEuPathDB" id="FungiDB:SeMB42_g03899"/>
<dbReference type="GO" id="GO:0008270">
    <property type="term" value="F:zinc ion binding"/>
    <property type="evidence" value="ECO:0007669"/>
    <property type="project" value="UniProtKB-KW"/>
</dbReference>
<gene>
    <name evidence="4" type="ORF">SeLEV6574_g02170</name>
</gene>
<evidence type="ECO:0000259" key="3">
    <source>
        <dbReference type="PROSITE" id="PS50103"/>
    </source>
</evidence>
<dbReference type="InterPro" id="IPR000571">
    <property type="entry name" value="Znf_CCCH"/>
</dbReference>
<keyword evidence="1" id="KW-0862">Zinc</keyword>
<evidence type="ECO:0000256" key="1">
    <source>
        <dbReference type="PROSITE-ProRule" id="PRU00723"/>
    </source>
</evidence>
<feature type="region of interest" description="Disordered" evidence="2">
    <location>
        <begin position="1"/>
        <end position="22"/>
    </location>
</feature>
<evidence type="ECO:0000313" key="5">
    <source>
        <dbReference type="Proteomes" id="UP000320475"/>
    </source>
</evidence>
<dbReference type="AlphaFoldDB" id="A0A507D9J7"/>
<keyword evidence="1" id="KW-0863">Zinc-finger</keyword>
<feature type="compositionally biased region" description="Low complexity" evidence="2">
    <location>
        <begin position="306"/>
        <end position="325"/>
    </location>
</feature>
<name>A0A507D9J7_9FUNG</name>
<evidence type="ECO:0000256" key="2">
    <source>
        <dbReference type="SAM" id="MobiDB-lite"/>
    </source>
</evidence>
<feature type="region of interest" description="Disordered" evidence="2">
    <location>
        <begin position="301"/>
        <end position="352"/>
    </location>
</feature>
<dbReference type="VEuPathDB" id="FungiDB:SeMB42_g06489"/>
<reference evidence="4 5" key="1">
    <citation type="journal article" date="2019" name="Sci. Rep.">
        <title>Comparative genomics of chytrid fungi reveal insights into the obligate biotrophic and pathogenic lifestyle of Synchytrium endobioticum.</title>
        <authorList>
            <person name="van de Vossenberg B.T.L.H."/>
            <person name="Warris S."/>
            <person name="Nguyen H.D.T."/>
            <person name="van Gent-Pelzer M.P.E."/>
            <person name="Joly D.L."/>
            <person name="van de Geest H.C."/>
            <person name="Bonants P.J.M."/>
            <person name="Smith D.S."/>
            <person name="Levesque C.A."/>
            <person name="van der Lee T.A.J."/>
        </authorList>
    </citation>
    <scope>NUCLEOTIDE SEQUENCE [LARGE SCALE GENOMIC DNA]</scope>
    <source>
        <strain evidence="4 5">LEV6574</strain>
    </source>
</reference>
<dbReference type="OrthoDB" id="411372at2759"/>